<organism evidence="2 3">
    <name type="scientific">Candolleomyces eurysporus</name>
    <dbReference type="NCBI Taxonomy" id="2828524"/>
    <lineage>
        <taxon>Eukaryota</taxon>
        <taxon>Fungi</taxon>
        <taxon>Dikarya</taxon>
        <taxon>Basidiomycota</taxon>
        <taxon>Agaricomycotina</taxon>
        <taxon>Agaricomycetes</taxon>
        <taxon>Agaricomycetidae</taxon>
        <taxon>Agaricales</taxon>
        <taxon>Agaricineae</taxon>
        <taxon>Psathyrellaceae</taxon>
        <taxon>Candolleomyces</taxon>
    </lineage>
</organism>
<feature type="compositionally biased region" description="Basic and acidic residues" evidence="1">
    <location>
        <begin position="169"/>
        <end position="196"/>
    </location>
</feature>
<keyword evidence="3" id="KW-1185">Reference proteome</keyword>
<proteinExistence type="predicted"/>
<accession>A0A9W8MEC1</accession>
<feature type="non-terminal residue" evidence="2">
    <location>
        <position position="1"/>
    </location>
</feature>
<evidence type="ECO:0000256" key="1">
    <source>
        <dbReference type="SAM" id="MobiDB-lite"/>
    </source>
</evidence>
<evidence type="ECO:0000313" key="2">
    <source>
        <dbReference type="EMBL" id="KAJ2926692.1"/>
    </source>
</evidence>
<name>A0A9W8MEC1_9AGAR</name>
<feature type="region of interest" description="Disordered" evidence="1">
    <location>
        <begin position="1"/>
        <end position="68"/>
    </location>
</feature>
<gene>
    <name evidence="2" type="ORF">H1R20_g10401</name>
</gene>
<feature type="compositionally biased region" description="Polar residues" evidence="1">
    <location>
        <begin position="56"/>
        <end position="68"/>
    </location>
</feature>
<feature type="region of interest" description="Disordered" evidence="1">
    <location>
        <begin position="137"/>
        <end position="210"/>
    </location>
</feature>
<dbReference type="Proteomes" id="UP001140091">
    <property type="component" value="Unassembled WGS sequence"/>
</dbReference>
<feature type="compositionally biased region" description="Polar residues" evidence="1">
    <location>
        <begin position="1"/>
        <end position="18"/>
    </location>
</feature>
<comment type="caution">
    <text evidence="2">The sequence shown here is derived from an EMBL/GenBank/DDBJ whole genome shotgun (WGS) entry which is preliminary data.</text>
</comment>
<sequence>MSTAHTVNTAAPSSSGVNQADDEDTQLEGWSFPPVPPPKPSRASLGLGLGPGVGVRTQTRSRSGSDANLLSTYSTSPGFWTPPGTSILSAVGTGSGGGLVVSKVEGEAGTRHAVYIVDSEEVSRRLGELLENQNSTLFSSAGHTAEEDDEMEDLESRRRTVVAVTTDADAGREEEERSAHPERIMEEVQEQQRKPQADPVLPPGHGCDDASPEYTCHRQRTSRAVWDLWKPVCEQQSDLPGASEWECGAFEGGVELEGSLKVPVQVVRFVVEPLEVVVQGSFEVVVESAFEVAVQGVGVSSPAGSASVAAAAFAAGVSGCYASVGCRADFDESGFGEEVGAAAEEASSGSSAGLGVECGDVGGVE</sequence>
<dbReference type="EMBL" id="JANBPK010001049">
    <property type="protein sequence ID" value="KAJ2926692.1"/>
    <property type="molecule type" value="Genomic_DNA"/>
</dbReference>
<reference evidence="2" key="1">
    <citation type="submission" date="2022-06" db="EMBL/GenBank/DDBJ databases">
        <title>Genome Sequence of Candolleomyces eurysporus.</title>
        <authorList>
            <person name="Buettner E."/>
        </authorList>
    </citation>
    <scope>NUCLEOTIDE SEQUENCE</scope>
    <source>
        <strain evidence="2">VTCC 930004</strain>
    </source>
</reference>
<dbReference type="AlphaFoldDB" id="A0A9W8MEC1"/>
<evidence type="ECO:0000313" key="3">
    <source>
        <dbReference type="Proteomes" id="UP001140091"/>
    </source>
</evidence>
<protein>
    <submittedName>
        <fullName evidence="2">Uncharacterized protein</fullName>
    </submittedName>
</protein>